<dbReference type="InterPro" id="IPR002934">
    <property type="entry name" value="Polymerase_NTP_transf_dom"/>
</dbReference>
<evidence type="ECO:0000256" key="4">
    <source>
        <dbReference type="ARBA" id="ARBA00022695"/>
    </source>
</evidence>
<dbReference type="CDD" id="cd05403">
    <property type="entry name" value="NT_KNTase_like"/>
    <property type="match status" value="1"/>
</dbReference>
<dbReference type="InterPro" id="IPR043519">
    <property type="entry name" value="NT_sf"/>
</dbReference>
<dbReference type="RefSeq" id="WP_002795690.1">
    <property type="nucleotide sequence ID" value="NZ_BEIU01000007.1"/>
</dbReference>
<dbReference type="GO" id="GO:0016779">
    <property type="term" value="F:nucleotidyltransferase activity"/>
    <property type="evidence" value="ECO:0007669"/>
    <property type="project" value="UniProtKB-KW"/>
</dbReference>
<name>A0A2H6BQZ2_MICAE</name>
<dbReference type="GO" id="GO:0046872">
    <property type="term" value="F:metal ion binding"/>
    <property type="evidence" value="ECO:0007669"/>
    <property type="project" value="UniProtKB-KW"/>
</dbReference>
<keyword evidence="7" id="KW-0067">ATP-binding</keyword>
<evidence type="ECO:0000256" key="1">
    <source>
        <dbReference type="ARBA" id="ARBA00001946"/>
    </source>
</evidence>
<proteinExistence type="inferred from homology"/>
<evidence type="ECO:0000313" key="11">
    <source>
        <dbReference type="EMBL" id="GBD52605.1"/>
    </source>
</evidence>
<evidence type="ECO:0000256" key="3">
    <source>
        <dbReference type="ARBA" id="ARBA00022679"/>
    </source>
</evidence>
<evidence type="ECO:0000256" key="2">
    <source>
        <dbReference type="ARBA" id="ARBA00022649"/>
    </source>
</evidence>
<accession>A0A2H6BQZ2</accession>
<dbReference type="GO" id="GO:0005524">
    <property type="term" value="F:ATP binding"/>
    <property type="evidence" value="ECO:0007669"/>
    <property type="project" value="UniProtKB-KW"/>
</dbReference>
<comment type="similarity">
    <text evidence="9">Belongs to the MntA antitoxin family.</text>
</comment>
<evidence type="ECO:0000256" key="6">
    <source>
        <dbReference type="ARBA" id="ARBA00022741"/>
    </source>
</evidence>
<sequence length="129" mass="15256">MKQAITAKVVKITTNKAEKILLNSGFKKKQAQVILSKITNFCQHWKILEMSLFGSVLREDFRVDSDIDVLYKFAPNHGWDLFDIVQMKEELEEIFGRKVDLVNQEGLKNPYRRYEILKTHQLIYRHEQS</sequence>
<dbReference type="PANTHER" id="PTHR33571:SF12">
    <property type="entry name" value="BSL3053 PROTEIN"/>
    <property type="match status" value="1"/>
</dbReference>
<dbReference type="Pfam" id="PF01909">
    <property type="entry name" value="NTP_transf_2"/>
    <property type="match status" value="1"/>
</dbReference>
<protein>
    <recommendedName>
        <fullName evidence="10">Polymerase nucleotidyl transferase domain-containing protein</fullName>
    </recommendedName>
</protein>
<evidence type="ECO:0000256" key="7">
    <source>
        <dbReference type="ARBA" id="ARBA00022840"/>
    </source>
</evidence>
<dbReference type="AlphaFoldDB" id="A0A2H6BQZ2"/>
<gene>
    <name evidence="11" type="ORF">BGM30_16980</name>
</gene>
<dbReference type="InterPro" id="IPR052038">
    <property type="entry name" value="Type-VII_TA_antitoxin"/>
</dbReference>
<dbReference type="Gene3D" id="3.30.460.10">
    <property type="entry name" value="Beta Polymerase, domain 2"/>
    <property type="match status" value="1"/>
</dbReference>
<keyword evidence="6" id="KW-0547">Nucleotide-binding</keyword>
<keyword evidence="4" id="KW-0548">Nucleotidyltransferase</keyword>
<keyword evidence="8" id="KW-0460">Magnesium</keyword>
<comment type="cofactor">
    <cofactor evidence="1">
        <name>Mg(2+)</name>
        <dbReference type="ChEBI" id="CHEBI:18420"/>
    </cofactor>
</comment>
<reference evidence="12" key="1">
    <citation type="submission" date="2017-12" db="EMBL/GenBank/DDBJ databases">
        <title>Improved Draft Genome Sequence of Microcystis aeruginosa NIES-298, a Microcystin-Producing Cyanobacterium from Lake Kasumigaura, Japan.</title>
        <authorList>
            <person name="Yamaguchi H."/>
            <person name="Suzuki S."/>
            <person name="Kawachi M."/>
        </authorList>
    </citation>
    <scope>NUCLEOTIDE SEQUENCE [LARGE SCALE GENOMIC DNA]</scope>
    <source>
        <strain evidence="12">NIES-298</strain>
    </source>
</reference>
<evidence type="ECO:0000313" key="12">
    <source>
        <dbReference type="Proteomes" id="UP000236321"/>
    </source>
</evidence>
<evidence type="ECO:0000256" key="9">
    <source>
        <dbReference type="ARBA" id="ARBA00038276"/>
    </source>
</evidence>
<evidence type="ECO:0000259" key="10">
    <source>
        <dbReference type="Pfam" id="PF01909"/>
    </source>
</evidence>
<dbReference type="SUPFAM" id="SSF81301">
    <property type="entry name" value="Nucleotidyltransferase"/>
    <property type="match status" value="1"/>
</dbReference>
<keyword evidence="2" id="KW-1277">Toxin-antitoxin system</keyword>
<evidence type="ECO:0000256" key="8">
    <source>
        <dbReference type="ARBA" id="ARBA00022842"/>
    </source>
</evidence>
<organism evidence="11 12">
    <name type="scientific">Microcystis aeruginosa NIES-298</name>
    <dbReference type="NCBI Taxonomy" id="449468"/>
    <lineage>
        <taxon>Bacteria</taxon>
        <taxon>Bacillati</taxon>
        <taxon>Cyanobacteriota</taxon>
        <taxon>Cyanophyceae</taxon>
        <taxon>Oscillatoriophycideae</taxon>
        <taxon>Chroococcales</taxon>
        <taxon>Microcystaceae</taxon>
        <taxon>Microcystis</taxon>
    </lineage>
</organism>
<keyword evidence="5" id="KW-0479">Metal-binding</keyword>
<dbReference type="EMBL" id="BEYQ01000005">
    <property type="protein sequence ID" value="GBD52605.1"/>
    <property type="molecule type" value="Genomic_DNA"/>
</dbReference>
<feature type="domain" description="Polymerase nucleotidyl transferase" evidence="10">
    <location>
        <begin position="40"/>
        <end position="122"/>
    </location>
</feature>
<comment type="caution">
    <text evidence="11">The sequence shown here is derived from an EMBL/GenBank/DDBJ whole genome shotgun (WGS) entry which is preliminary data.</text>
</comment>
<keyword evidence="3" id="KW-0808">Transferase</keyword>
<dbReference type="PANTHER" id="PTHR33571">
    <property type="entry name" value="SSL8005 PROTEIN"/>
    <property type="match status" value="1"/>
</dbReference>
<dbReference type="Proteomes" id="UP000236321">
    <property type="component" value="Unassembled WGS sequence"/>
</dbReference>
<evidence type="ECO:0000256" key="5">
    <source>
        <dbReference type="ARBA" id="ARBA00022723"/>
    </source>
</evidence>